<organism evidence="2 3">
    <name type="scientific">Lithospermum erythrorhizon</name>
    <name type="common">Purple gromwell</name>
    <name type="synonym">Lithospermum officinale var. erythrorhizon</name>
    <dbReference type="NCBI Taxonomy" id="34254"/>
    <lineage>
        <taxon>Eukaryota</taxon>
        <taxon>Viridiplantae</taxon>
        <taxon>Streptophyta</taxon>
        <taxon>Embryophyta</taxon>
        <taxon>Tracheophyta</taxon>
        <taxon>Spermatophyta</taxon>
        <taxon>Magnoliopsida</taxon>
        <taxon>eudicotyledons</taxon>
        <taxon>Gunneridae</taxon>
        <taxon>Pentapetalae</taxon>
        <taxon>asterids</taxon>
        <taxon>lamiids</taxon>
        <taxon>Boraginales</taxon>
        <taxon>Boraginaceae</taxon>
        <taxon>Boraginoideae</taxon>
        <taxon>Lithospermeae</taxon>
        <taxon>Lithospermum</taxon>
    </lineage>
</organism>
<evidence type="ECO:0000313" key="3">
    <source>
        <dbReference type="Proteomes" id="UP001454036"/>
    </source>
</evidence>
<comment type="caution">
    <text evidence="2">The sequence shown here is derived from an EMBL/GenBank/DDBJ whole genome shotgun (WGS) entry which is preliminary data.</text>
</comment>
<sequence length="113" mass="11943">MAGGGILKDTSPLSPIRGNSPVTIIDAATLTQVRLYTSVGAEINYGDLLFTPNQDPFAQLDVKQKAHDGDVFSEIDEYPANHIASMLENVSQEINASSSTQAVEPPVAEGVVS</sequence>
<protein>
    <submittedName>
        <fullName evidence="2">Uncharacterized protein</fullName>
    </submittedName>
</protein>
<gene>
    <name evidence="2" type="ORF">LIER_39380</name>
</gene>
<dbReference type="EMBL" id="BAABME010021060">
    <property type="protein sequence ID" value="GAA0162255.1"/>
    <property type="molecule type" value="Genomic_DNA"/>
</dbReference>
<dbReference type="Proteomes" id="UP001454036">
    <property type="component" value="Unassembled WGS sequence"/>
</dbReference>
<keyword evidence="3" id="KW-1185">Reference proteome</keyword>
<feature type="region of interest" description="Disordered" evidence="1">
    <location>
        <begin position="94"/>
        <end position="113"/>
    </location>
</feature>
<reference evidence="2 3" key="1">
    <citation type="submission" date="2024-01" db="EMBL/GenBank/DDBJ databases">
        <title>The complete chloroplast genome sequence of Lithospermum erythrorhizon: insights into the phylogenetic relationship among Boraginaceae species and the maternal lineages of purple gromwells.</title>
        <authorList>
            <person name="Okada T."/>
            <person name="Watanabe K."/>
        </authorList>
    </citation>
    <scope>NUCLEOTIDE SEQUENCE [LARGE SCALE GENOMIC DNA]</scope>
</reference>
<accession>A0AAV3QFI3</accession>
<dbReference type="AlphaFoldDB" id="A0AAV3QFI3"/>
<name>A0AAV3QFI3_LITER</name>
<evidence type="ECO:0000313" key="2">
    <source>
        <dbReference type="EMBL" id="GAA0162255.1"/>
    </source>
</evidence>
<proteinExistence type="predicted"/>
<evidence type="ECO:0000256" key="1">
    <source>
        <dbReference type="SAM" id="MobiDB-lite"/>
    </source>
</evidence>